<evidence type="ECO:0000259" key="11">
    <source>
        <dbReference type="PROSITE" id="PS50109"/>
    </source>
</evidence>
<evidence type="ECO:0000259" key="13">
    <source>
        <dbReference type="PROSITE" id="PS50112"/>
    </source>
</evidence>
<keyword evidence="8" id="KW-0902">Two-component regulatory system</keyword>
<keyword evidence="7" id="KW-0067">ATP-binding</keyword>
<dbReference type="SMART" id="SM00387">
    <property type="entry name" value="HATPase_c"/>
    <property type="match status" value="1"/>
</dbReference>
<dbReference type="Pfam" id="PF02518">
    <property type="entry name" value="HATPase_c"/>
    <property type="match status" value="1"/>
</dbReference>
<dbReference type="SMART" id="SM00091">
    <property type="entry name" value="PAS"/>
    <property type="match status" value="2"/>
</dbReference>
<dbReference type="SMART" id="SM00448">
    <property type="entry name" value="REC"/>
    <property type="match status" value="1"/>
</dbReference>
<dbReference type="PROSITE" id="PS50110">
    <property type="entry name" value="RESPONSE_REGULATORY"/>
    <property type="match status" value="1"/>
</dbReference>
<feature type="domain" description="Histidine kinase" evidence="11">
    <location>
        <begin position="334"/>
        <end position="556"/>
    </location>
</feature>
<protein>
    <recommendedName>
        <fullName evidence="2">histidine kinase</fullName>
        <ecNumber evidence="2">2.7.13.3</ecNumber>
    </recommendedName>
</protein>
<feature type="modified residue" description="4-aspartylphosphate" evidence="9">
    <location>
        <position position="629"/>
    </location>
</feature>
<feature type="region of interest" description="Disordered" evidence="10">
    <location>
        <begin position="114"/>
        <end position="133"/>
    </location>
</feature>
<dbReference type="PROSITE" id="PS50109">
    <property type="entry name" value="HIS_KIN"/>
    <property type="match status" value="1"/>
</dbReference>
<gene>
    <name evidence="14" type="ORF">F1189_27915</name>
</gene>
<dbReference type="SUPFAM" id="SSF47384">
    <property type="entry name" value="Homodimeric domain of signal transducing histidine kinase"/>
    <property type="match status" value="1"/>
</dbReference>
<organism evidence="14 15">
    <name type="scientific">Rhodovastum atsumiense</name>
    <dbReference type="NCBI Taxonomy" id="504468"/>
    <lineage>
        <taxon>Bacteria</taxon>
        <taxon>Pseudomonadati</taxon>
        <taxon>Pseudomonadota</taxon>
        <taxon>Alphaproteobacteria</taxon>
        <taxon>Acetobacterales</taxon>
        <taxon>Acetobacteraceae</taxon>
        <taxon>Rhodovastum</taxon>
    </lineage>
</organism>
<keyword evidence="3 9" id="KW-0597">Phosphoprotein</keyword>
<feature type="domain" description="PAS" evidence="13">
    <location>
        <begin position="42"/>
        <end position="113"/>
    </location>
</feature>
<evidence type="ECO:0000313" key="14">
    <source>
        <dbReference type="EMBL" id="KAA5608677.1"/>
    </source>
</evidence>
<feature type="region of interest" description="Disordered" evidence="10">
    <location>
        <begin position="1"/>
        <end position="31"/>
    </location>
</feature>
<dbReference type="Proteomes" id="UP000325255">
    <property type="component" value="Unassembled WGS sequence"/>
</dbReference>
<dbReference type="Pfam" id="PF00072">
    <property type="entry name" value="Response_reg"/>
    <property type="match status" value="1"/>
</dbReference>
<keyword evidence="4" id="KW-0808">Transferase</keyword>
<dbReference type="InterPro" id="IPR001789">
    <property type="entry name" value="Sig_transdc_resp-reg_receiver"/>
</dbReference>
<dbReference type="InterPro" id="IPR003661">
    <property type="entry name" value="HisK_dim/P_dom"/>
</dbReference>
<dbReference type="PANTHER" id="PTHR43065:SF46">
    <property type="entry name" value="C4-DICARBOXYLATE TRANSPORT SENSOR PROTEIN DCTB"/>
    <property type="match status" value="1"/>
</dbReference>
<evidence type="ECO:0000256" key="10">
    <source>
        <dbReference type="SAM" id="MobiDB-lite"/>
    </source>
</evidence>
<dbReference type="Pfam" id="PF13426">
    <property type="entry name" value="PAS_9"/>
    <property type="match status" value="1"/>
</dbReference>
<dbReference type="AlphaFoldDB" id="A0A5M6IL74"/>
<dbReference type="InterPro" id="IPR036890">
    <property type="entry name" value="HATPase_C_sf"/>
</dbReference>
<dbReference type="EC" id="2.7.13.3" evidence="2"/>
<dbReference type="InterPro" id="IPR000014">
    <property type="entry name" value="PAS"/>
</dbReference>
<dbReference type="InterPro" id="IPR035965">
    <property type="entry name" value="PAS-like_dom_sf"/>
</dbReference>
<reference evidence="14 15" key="1">
    <citation type="submission" date="2019-09" db="EMBL/GenBank/DDBJ databases">
        <title>Genome sequence of Rhodovastum atsumiense, a diverse member of the Acetobacteraceae family of non-sulfur purple photosynthetic bacteria.</title>
        <authorList>
            <person name="Meyer T."/>
            <person name="Kyndt J."/>
        </authorList>
    </citation>
    <scope>NUCLEOTIDE SEQUENCE [LARGE SCALE GENOMIC DNA]</scope>
    <source>
        <strain evidence="14 15">DSM 21279</strain>
    </source>
</reference>
<dbReference type="GO" id="GO:0000155">
    <property type="term" value="F:phosphorelay sensor kinase activity"/>
    <property type="evidence" value="ECO:0007669"/>
    <property type="project" value="InterPro"/>
</dbReference>
<evidence type="ECO:0000256" key="1">
    <source>
        <dbReference type="ARBA" id="ARBA00000085"/>
    </source>
</evidence>
<dbReference type="InterPro" id="IPR004358">
    <property type="entry name" value="Sig_transdc_His_kin-like_C"/>
</dbReference>
<dbReference type="CDD" id="cd00082">
    <property type="entry name" value="HisKA"/>
    <property type="match status" value="1"/>
</dbReference>
<comment type="caution">
    <text evidence="14">The sequence shown here is derived from an EMBL/GenBank/DDBJ whole genome shotgun (WGS) entry which is preliminary data.</text>
</comment>
<dbReference type="InterPro" id="IPR011006">
    <property type="entry name" value="CheY-like_superfamily"/>
</dbReference>
<dbReference type="Gene3D" id="1.10.287.130">
    <property type="match status" value="1"/>
</dbReference>
<comment type="catalytic activity">
    <reaction evidence="1">
        <text>ATP + protein L-histidine = ADP + protein N-phospho-L-histidine.</text>
        <dbReference type="EC" id="2.7.13.3"/>
    </reaction>
</comment>
<dbReference type="InterPro" id="IPR036097">
    <property type="entry name" value="HisK_dim/P_sf"/>
</dbReference>
<accession>A0A5M6IL74</accession>
<evidence type="ECO:0000256" key="5">
    <source>
        <dbReference type="ARBA" id="ARBA00022741"/>
    </source>
</evidence>
<dbReference type="PRINTS" id="PR00344">
    <property type="entry name" value="BCTRLSENSOR"/>
</dbReference>
<dbReference type="InterPro" id="IPR005467">
    <property type="entry name" value="His_kinase_dom"/>
</dbReference>
<dbReference type="Gene3D" id="3.30.450.20">
    <property type="entry name" value="PAS domain"/>
    <property type="match status" value="2"/>
</dbReference>
<evidence type="ECO:0000256" key="4">
    <source>
        <dbReference type="ARBA" id="ARBA00022679"/>
    </source>
</evidence>
<evidence type="ECO:0000256" key="6">
    <source>
        <dbReference type="ARBA" id="ARBA00022777"/>
    </source>
</evidence>
<evidence type="ECO:0000256" key="8">
    <source>
        <dbReference type="ARBA" id="ARBA00023012"/>
    </source>
</evidence>
<feature type="domain" description="PAS" evidence="13">
    <location>
        <begin position="171"/>
        <end position="217"/>
    </location>
</feature>
<dbReference type="PANTHER" id="PTHR43065">
    <property type="entry name" value="SENSOR HISTIDINE KINASE"/>
    <property type="match status" value="1"/>
</dbReference>
<keyword evidence="15" id="KW-1185">Reference proteome</keyword>
<feature type="domain" description="Response regulatory" evidence="12">
    <location>
        <begin position="579"/>
        <end position="696"/>
    </location>
</feature>
<dbReference type="NCBIfam" id="TIGR00229">
    <property type="entry name" value="sensory_box"/>
    <property type="match status" value="2"/>
</dbReference>
<dbReference type="Pfam" id="PF08448">
    <property type="entry name" value="PAS_4"/>
    <property type="match status" value="1"/>
</dbReference>
<name>A0A5M6IL74_9PROT</name>
<dbReference type="SUPFAM" id="SSF55874">
    <property type="entry name" value="ATPase domain of HSP90 chaperone/DNA topoisomerase II/histidine kinase"/>
    <property type="match status" value="1"/>
</dbReference>
<keyword evidence="6" id="KW-0418">Kinase</keyword>
<dbReference type="OrthoDB" id="9796100at2"/>
<dbReference type="Gene3D" id="3.30.565.10">
    <property type="entry name" value="Histidine kinase-like ATPase, C-terminal domain"/>
    <property type="match status" value="1"/>
</dbReference>
<dbReference type="GO" id="GO:0005524">
    <property type="term" value="F:ATP binding"/>
    <property type="evidence" value="ECO:0007669"/>
    <property type="project" value="UniProtKB-KW"/>
</dbReference>
<evidence type="ECO:0000256" key="9">
    <source>
        <dbReference type="PROSITE-ProRule" id="PRU00169"/>
    </source>
</evidence>
<dbReference type="InterPro" id="IPR003594">
    <property type="entry name" value="HATPase_dom"/>
</dbReference>
<keyword evidence="5" id="KW-0547">Nucleotide-binding</keyword>
<sequence length="702" mass="75744">MWNIFGRRQRTSGTTPAGSAEQLSAPGQTMQPCAAPIPLPDRANLLHFIGELMPDPIYAKDHAGRMLYANPATMAVIGRPADEVICHTAAEYLAEPVKALAIMEADQRILARGEAEATEEEVPDARRGETRVWQSTRAPLRDPATGEVVGLVGISRDVTDDRRTVATLAAERAHLRDLLETLGLGAYMTRDMTGAIRSWSEGCVRLYGWTAAEAVGRISHDLLQTRFPISLRDIEAALERDGEWTGDLRHRTKDGKEIIVCAHKVLRRGAGGRPPAILEALTDVTALRQSEAALATLNRQGEDRVRGEVTARREEQTRAAQGERLHALGHLAGGIAHDFNNVLQAVQGGISVIERRAADAESVRRFARVVASAAERGSAVTRQLLAFARRDELRAERIEPAALLDTFREMLVNILGTKVPVRARIDQRLPVLLADRNQLMRVLMNLATNARDAMPGGGILTLTAKAEEVADDSSHRADLKLGCYVRIEIADTGIGMDQATQARAIEPFFTTKPRERGTGLGLSMAKGFAEQSGGALAIDSEPGRGTTVTLWLPTAEAVVLAPSEGVPRSDRRPSDEVRRVMVVDDDSMVRETMAATLEDTGFAVLTAESGVEALALLEAGEVVDLLVSDFSMPGINGLVLIREAQTRLPGLPAILLTGYAGDSAQLAVDGALSGTFSLLRKPITVEMLVGRIEALLTAKMDS</sequence>
<evidence type="ECO:0000313" key="15">
    <source>
        <dbReference type="Proteomes" id="UP000325255"/>
    </source>
</evidence>
<dbReference type="SUPFAM" id="SSF55785">
    <property type="entry name" value="PYP-like sensor domain (PAS domain)"/>
    <property type="match status" value="2"/>
</dbReference>
<evidence type="ECO:0000256" key="7">
    <source>
        <dbReference type="ARBA" id="ARBA00022840"/>
    </source>
</evidence>
<evidence type="ECO:0000259" key="12">
    <source>
        <dbReference type="PROSITE" id="PS50110"/>
    </source>
</evidence>
<dbReference type="PROSITE" id="PS50112">
    <property type="entry name" value="PAS"/>
    <property type="match status" value="2"/>
</dbReference>
<dbReference type="RefSeq" id="WP_150045166.1">
    <property type="nucleotide sequence ID" value="NZ_OW485604.1"/>
</dbReference>
<dbReference type="EMBL" id="VWPK01000072">
    <property type="protein sequence ID" value="KAA5608677.1"/>
    <property type="molecule type" value="Genomic_DNA"/>
</dbReference>
<dbReference type="InterPro" id="IPR013656">
    <property type="entry name" value="PAS_4"/>
</dbReference>
<feature type="compositionally biased region" description="Polar residues" evidence="10">
    <location>
        <begin position="11"/>
        <end position="31"/>
    </location>
</feature>
<dbReference type="SUPFAM" id="SSF52172">
    <property type="entry name" value="CheY-like"/>
    <property type="match status" value="1"/>
</dbReference>
<dbReference type="SMART" id="SM00388">
    <property type="entry name" value="HisKA"/>
    <property type="match status" value="1"/>
</dbReference>
<dbReference type="Gene3D" id="3.40.50.2300">
    <property type="match status" value="1"/>
</dbReference>
<proteinExistence type="predicted"/>
<dbReference type="CDD" id="cd00130">
    <property type="entry name" value="PAS"/>
    <property type="match status" value="2"/>
</dbReference>
<evidence type="ECO:0000256" key="3">
    <source>
        <dbReference type="ARBA" id="ARBA00022553"/>
    </source>
</evidence>
<evidence type="ECO:0000256" key="2">
    <source>
        <dbReference type="ARBA" id="ARBA00012438"/>
    </source>
</evidence>